<dbReference type="PROSITE" id="PS01347">
    <property type="entry name" value="MRAY_1"/>
    <property type="match status" value="1"/>
</dbReference>
<accession>A0A350HAV4</accession>
<comment type="subcellular location">
    <subcellularLocation>
        <location evidence="1">Membrane</location>
        <topology evidence="1">Multi-pass membrane protein</topology>
    </subcellularLocation>
</comment>
<dbReference type="PROSITE" id="PS01348">
    <property type="entry name" value="MRAY_2"/>
    <property type="match status" value="1"/>
</dbReference>
<keyword evidence="4 9" id="KW-0812">Transmembrane</keyword>
<dbReference type="Pfam" id="PF00953">
    <property type="entry name" value="Glycos_transf_4"/>
    <property type="match status" value="1"/>
</dbReference>
<reference evidence="10 11" key="1">
    <citation type="journal article" date="2018" name="Nat. Biotechnol.">
        <title>A standardized bacterial taxonomy based on genome phylogeny substantially revises the tree of life.</title>
        <authorList>
            <person name="Parks D.H."/>
            <person name="Chuvochina M."/>
            <person name="Waite D.W."/>
            <person name="Rinke C."/>
            <person name="Skarshewski A."/>
            <person name="Chaumeil P.A."/>
            <person name="Hugenholtz P."/>
        </authorList>
    </citation>
    <scope>NUCLEOTIDE SEQUENCE [LARGE SCALE GENOMIC DNA]</scope>
    <source>
        <strain evidence="10">UBA9956</strain>
    </source>
</reference>
<evidence type="ECO:0000313" key="11">
    <source>
        <dbReference type="Proteomes" id="UP000264062"/>
    </source>
</evidence>
<dbReference type="HAMAP" id="MF_00038">
    <property type="entry name" value="MraY"/>
    <property type="match status" value="1"/>
</dbReference>
<dbReference type="EMBL" id="DMZY01000171">
    <property type="protein sequence ID" value="HAV92670.1"/>
    <property type="molecule type" value="Genomic_DNA"/>
</dbReference>
<keyword evidence="6 9" id="KW-0472">Membrane</keyword>
<dbReference type="GO" id="GO:0009252">
    <property type="term" value="P:peptidoglycan biosynthetic process"/>
    <property type="evidence" value="ECO:0007669"/>
    <property type="project" value="UniProtKB-UniRule"/>
</dbReference>
<evidence type="ECO:0000256" key="2">
    <source>
        <dbReference type="ARBA" id="ARBA00005583"/>
    </source>
</evidence>
<dbReference type="GO" id="GO:0005886">
    <property type="term" value="C:plasma membrane"/>
    <property type="evidence" value="ECO:0007669"/>
    <property type="project" value="TreeGrafter"/>
</dbReference>
<dbReference type="Pfam" id="PF10555">
    <property type="entry name" value="MraY_sig1"/>
    <property type="match status" value="1"/>
</dbReference>
<feature type="transmembrane region" description="Helical" evidence="9">
    <location>
        <begin position="129"/>
        <end position="148"/>
    </location>
</feature>
<feature type="non-terminal residue" evidence="10">
    <location>
        <position position="1"/>
    </location>
</feature>
<keyword evidence="8" id="KW-0460">Magnesium</keyword>
<dbReference type="Proteomes" id="UP000264062">
    <property type="component" value="Unassembled WGS sequence"/>
</dbReference>
<dbReference type="GO" id="GO:0071555">
    <property type="term" value="P:cell wall organization"/>
    <property type="evidence" value="ECO:0007669"/>
    <property type="project" value="TreeGrafter"/>
</dbReference>
<evidence type="ECO:0000256" key="4">
    <source>
        <dbReference type="ARBA" id="ARBA00022692"/>
    </source>
</evidence>
<feature type="transmembrane region" description="Helical" evidence="9">
    <location>
        <begin position="59"/>
        <end position="76"/>
    </location>
</feature>
<comment type="caution">
    <text evidence="10">The sequence shown here is derived from an EMBL/GenBank/DDBJ whole genome shotgun (WGS) entry which is preliminary data.</text>
</comment>
<comment type="cofactor">
    <cofactor evidence="8">
        <name>Mg(2+)</name>
        <dbReference type="ChEBI" id="CHEBI:18420"/>
    </cofactor>
</comment>
<sequence length="327" mass="35976">IFGRGIINAIRKHNVNEKIREDGPKTHLVKQGTPTMGGIIIIISILSGVLLWADLSNPFIQVMIASMLGFSLLGFTDDLIKLTDKKGVLPVYKLLFQFLIAGGIVLFMINSKNYSTLNTYTNILFVKNLMVDLSFLFFPFVIIVIMGTTNAVNITDGLDGLASGLLAIIFFVFAIIIYIVGNRVFSGYLNMMYIPEIGELTLFILCSAAASLGFLWFNSYPAEIFMGDTGSLTLGGILGTAAVLSKQEILLFIAGGVFVIEASSSMLQIIYFKMTKRSATGGKRLFKMAPLHHHFEQMGIKETKIVARFYILAVIFGIIALSTLKIR</sequence>
<evidence type="ECO:0000256" key="5">
    <source>
        <dbReference type="ARBA" id="ARBA00022989"/>
    </source>
</evidence>
<keyword evidence="8" id="KW-0479">Metal-binding</keyword>
<feature type="transmembrane region" description="Helical" evidence="9">
    <location>
        <begin position="224"/>
        <end position="243"/>
    </location>
</feature>
<keyword evidence="5 9" id="KW-1133">Transmembrane helix</keyword>
<evidence type="ECO:0000313" key="10">
    <source>
        <dbReference type="EMBL" id="HAV92670.1"/>
    </source>
</evidence>
<feature type="transmembrane region" description="Helical" evidence="9">
    <location>
        <begin position="88"/>
        <end position="109"/>
    </location>
</feature>
<name>A0A350HAV4_UNCW3</name>
<evidence type="ECO:0000256" key="6">
    <source>
        <dbReference type="ARBA" id="ARBA00023136"/>
    </source>
</evidence>
<keyword evidence="3 10" id="KW-0808">Transferase</keyword>
<comment type="similarity">
    <text evidence="2">Belongs to the glycosyltransferase 4 family. MraY subfamily.</text>
</comment>
<feature type="binding site" evidence="8">
    <location>
        <position position="153"/>
    </location>
    <ligand>
        <name>Mg(2+)</name>
        <dbReference type="ChEBI" id="CHEBI:18420"/>
    </ligand>
</feature>
<dbReference type="EC" id="2.7.8.13" evidence="7"/>
<evidence type="ECO:0000256" key="7">
    <source>
        <dbReference type="NCBIfam" id="TIGR00445"/>
    </source>
</evidence>
<proteinExistence type="inferred from homology"/>
<dbReference type="InterPro" id="IPR018480">
    <property type="entry name" value="PNAcMuramoyl-5peptid_Trfase_CS"/>
</dbReference>
<dbReference type="CDD" id="cd06852">
    <property type="entry name" value="GT_MraY"/>
    <property type="match status" value="1"/>
</dbReference>
<dbReference type="PANTHER" id="PTHR22926:SF5">
    <property type="entry name" value="PHOSPHO-N-ACETYLMURAMOYL-PENTAPEPTIDE-TRANSFERASE HOMOLOG"/>
    <property type="match status" value="1"/>
</dbReference>
<dbReference type="GO" id="GO:0046872">
    <property type="term" value="F:metal ion binding"/>
    <property type="evidence" value="ECO:0007669"/>
    <property type="project" value="UniProtKB-KW"/>
</dbReference>
<feature type="transmembrane region" description="Helical" evidence="9">
    <location>
        <begin position="200"/>
        <end position="217"/>
    </location>
</feature>
<evidence type="ECO:0000256" key="9">
    <source>
        <dbReference type="SAM" id="Phobius"/>
    </source>
</evidence>
<evidence type="ECO:0000256" key="1">
    <source>
        <dbReference type="ARBA" id="ARBA00004141"/>
    </source>
</evidence>
<gene>
    <name evidence="10" type="primary">mraY</name>
    <name evidence="10" type="ORF">DCW38_05770</name>
</gene>
<dbReference type="NCBIfam" id="TIGR00445">
    <property type="entry name" value="mraY"/>
    <property type="match status" value="1"/>
</dbReference>
<dbReference type="AlphaFoldDB" id="A0A350HAV4"/>
<evidence type="ECO:0000256" key="3">
    <source>
        <dbReference type="ARBA" id="ARBA00022679"/>
    </source>
</evidence>
<feature type="transmembrane region" description="Helical" evidence="9">
    <location>
        <begin position="305"/>
        <end position="324"/>
    </location>
</feature>
<feature type="transmembrane region" description="Helical" evidence="9">
    <location>
        <begin position="35"/>
        <end position="53"/>
    </location>
</feature>
<organism evidence="10 11">
    <name type="scientific">candidate division WOR-3 bacterium</name>
    <dbReference type="NCBI Taxonomy" id="2052148"/>
    <lineage>
        <taxon>Bacteria</taxon>
        <taxon>Bacteria division WOR-3</taxon>
    </lineage>
</organism>
<dbReference type="GO" id="GO:0008963">
    <property type="term" value="F:phospho-N-acetylmuramoyl-pentapeptide-transferase activity"/>
    <property type="evidence" value="ECO:0007669"/>
    <property type="project" value="UniProtKB-UniRule"/>
</dbReference>
<feature type="transmembrane region" description="Helical" evidence="9">
    <location>
        <begin position="160"/>
        <end position="180"/>
    </location>
</feature>
<protein>
    <recommendedName>
        <fullName evidence="7">Phospho-N-acetylmuramoyl-pentapeptide-transferase</fullName>
        <ecNumber evidence="7">2.7.8.13</ecNumber>
    </recommendedName>
</protein>
<evidence type="ECO:0000256" key="8">
    <source>
        <dbReference type="PIRSR" id="PIRSR600715-1"/>
    </source>
</evidence>
<feature type="binding site" evidence="8">
    <location>
        <position position="228"/>
    </location>
    <ligand>
        <name>Mg(2+)</name>
        <dbReference type="ChEBI" id="CHEBI:18420"/>
    </ligand>
</feature>
<dbReference type="InterPro" id="IPR003524">
    <property type="entry name" value="PNAcMuramoyl-5peptid_Trfase"/>
</dbReference>
<dbReference type="InterPro" id="IPR000715">
    <property type="entry name" value="Glycosyl_transferase_4"/>
</dbReference>
<dbReference type="PANTHER" id="PTHR22926">
    <property type="entry name" value="PHOSPHO-N-ACETYLMURAMOYL-PENTAPEPTIDE-TRANSFERASE"/>
    <property type="match status" value="1"/>
</dbReference>
<feature type="transmembrane region" description="Helical" evidence="9">
    <location>
        <begin position="249"/>
        <end position="272"/>
    </location>
</feature>